<dbReference type="GO" id="GO:0006367">
    <property type="term" value="P:transcription initiation at RNA polymerase II promoter"/>
    <property type="evidence" value="ECO:0000318"/>
    <property type="project" value="GO_Central"/>
</dbReference>
<dbReference type="InterPro" id="IPR040501">
    <property type="entry name" value="TFA2_Winged_2"/>
</dbReference>
<reference evidence="9" key="1">
    <citation type="submission" date="2018-08" db="EMBL/GenBank/DDBJ databases">
        <authorList>
            <person name="Rossello M."/>
        </authorList>
    </citation>
    <scope>NUCLEOTIDE SEQUENCE [LARGE SCALE GENOMIC DNA]</scope>
    <source>
        <strain evidence="9">cv. Chinese Spring</strain>
    </source>
</reference>
<dbReference type="GeneID" id="123064337"/>
<dbReference type="Gramene" id="TraesCS3B02G019800.1">
    <property type="protein sequence ID" value="TraesCS3B02G019800.1.cds1"/>
    <property type="gene ID" value="TraesCS3B02G019800"/>
</dbReference>
<evidence type="ECO:0000313" key="9">
    <source>
        <dbReference type="EnsemblPlants" id="TraesCS3B02G019800.1.cds1"/>
    </source>
</evidence>
<accession>A0A3B6FFH4</accession>
<dbReference type="SMR" id="A0A3B6FFH4"/>
<protein>
    <recommendedName>
        <fullName evidence="8">TFIIE beta domain-containing protein</fullName>
    </recommendedName>
</protein>
<dbReference type="Pfam" id="PF18121">
    <property type="entry name" value="TFA2_Winged_2"/>
    <property type="match status" value="1"/>
</dbReference>
<evidence type="ECO:0000313" key="10">
    <source>
        <dbReference type="Proteomes" id="UP000019116"/>
    </source>
</evidence>
<dbReference type="PROSITE" id="PS51351">
    <property type="entry name" value="TFIIE_BETA_C"/>
    <property type="match status" value="1"/>
</dbReference>
<feature type="compositionally biased region" description="Basic residues" evidence="7">
    <location>
        <begin position="257"/>
        <end position="270"/>
    </location>
</feature>
<evidence type="ECO:0000256" key="7">
    <source>
        <dbReference type="SAM" id="MobiDB-lite"/>
    </source>
</evidence>
<dbReference type="PANTHER" id="PTHR12716:SF12">
    <property type="entry name" value="TRANSCRIPTION INITIATION FACTOR IIE SUBUNIT BETA"/>
    <property type="match status" value="1"/>
</dbReference>
<reference evidence="9" key="2">
    <citation type="submission" date="2018-10" db="UniProtKB">
        <authorList>
            <consortium name="EnsemblPlants"/>
        </authorList>
    </citation>
    <scope>IDENTIFICATION</scope>
</reference>
<evidence type="ECO:0000256" key="6">
    <source>
        <dbReference type="ARBA" id="ARBA00025581"/>
    </source>
</evidence>
<name>A0A3B6FFH4_WHEAT</name>
<keyword evidence="4" id="KW-0804">Transcription</keyword>
<proteinExistence type="predicted"/>
<evidence type="ECO:0000256" key="1">
    <source>
        <dbReference type="ARBA" id="ARBA00004123"/>
    </source>
</evidence>
<keyword evidence="5" id="KW-0539">Nucleus</keyword>
<feature type="compositionally biased region" description="Basic and acidic residues" evidence="7">
    <location>
        <begin position="238"/>
        <end position="256"/>
    </location>
</feature>
<sequence>MALNESLARFQLLQERNQAALSAMAATRTSSSSSSTKPSQRQPAPTPRPAAKPSPSPSAPAVVVRFSDDTARLRKINEVRTSTVGHQMKTVIDLLDKTREALTSHQINQRTYVDIDGNRTLAESLRNNVKVRFDGRRYSYKPTHDVKGKGELLTLIKSFPDGLPASEVDDAYPAVLEDLQVLKTSGDVYLLRGEGGIITYPNDDPRARMEVDAELKKLFHDIKLPREMIDIEKELRKNGERSATDTVKRRAAEQLHGRHPKPKKAKKKSRGITSRTKLTNVHLPWLLDLPVDSKDII</sequence>
<evidence type="ECO:0000256" key="4">
    <source>
        <dbReference type="ARBA" id="ARBA00023163"/>
    </source>
</evidence>
<gene>
    <name evidence="9" type="primary">LOC123064337</name>
</gene>
<dbReference type="RefSeq" id="XP_044343768.1">
    <property type="nucleotide sequence ID" value="XM_044487833.1"/>
</dbReference>
<dbReference type="InterPro" id="IPR003166">
    <property type="entry name" value="TFIIE_bsu_DNA-bd"/>
</dbReference>
<dbReference type="Gramene" id="TraesCS3B03G0044600.1">
    <property type="protein sequence ID" value="TraesCS3B03G0044600.1.CDS1"/>
    <property type="gene ID" value="TraesCS3B03G0044600"/>
</dbReference>
<comment type="subcellular location">
    <subcellularLocation>
        <location evidence="1">Nucleus</location>
    </subcellularLocation>
</comment>
<dbReference type="AlphaFoldDB" id="A0A3B6FFH4"/>
<comment type="function">
    <text evidence="6">Recruits TFIIH to the initiation complex and stimulates the RNA polymerase II C-terminal domain kinase and DNA-dependent ATPase activities of TFIIH. Both TFIIH and TFIIE are required for promoter clearance by RNA polymerase.</text>
</comment>
<evidence type="ECO:0000259" key="8">
    <source>
        <dbReference type="PROSITE" id="PS51351"/>
    </source>
</evidence>
<dbReference type="Gramene" id="TraesJUL3B03G01552080.1">
    <property type="protein sequence ID" value="TraesJUL3B03G01552080.1.CDS1"/>
    <property type="gene ID" value="TraesJUL3B03G01552080"/>
</dbReference>
<feature type="domain" description="TFIIE beta" evidence="8">
    <location>
        <begin position="72"/>
        <end position="147"/>
    </location>
</feature>
<organism evidence="9">
    <name type="scientific">Triticum aestivum</name>
    <name type="common">Wheat</name>
    <dbReference type="NCBI Taxonomy" id="4565"/>
    <lineage>
        <taxon>Eukaryota</taxon>
        <taxon>Viridiplantae</taxon>
        <taxon>Streptophyta</taxon>
        <taxon>Embryophyta</taxon>
        <taxon>Tracheophyta</taxon>
        <taxon>Spermatophyta</taxon>
        <taxon>Magnoliopsida</taxon>
        <taxon>Liliopsida</taxon>
        <taxon>Poales</taxon>
        <taxon>Poaceae</taxon>
        <taxon>BOP clade</taxon>
        <taxon>Pooideae</taxon>
        <taxon>Triticodae</taxon>
        <taxon>Triticeae</taxon>
        <taxon>Triticinae</taxon>
        <taxon>Triticum</taxon>
    </lineage>
</organism>
<dbReference type="InterPro" id="IPR016656">
    <property type="entry name" value="TFIIE-bsu"/>
</dbReference>
<evidence type="ECO:0000256" key="2">
    <source>
        <dbReference type="ARBA" id="ARBA00023015"/>
    </source>
</evidence>
<evidence type="ECO:0000256" key="3">
    <source>
        <dbReference type="ARBA" id="ARBA00023125"/>
    </source>
</evidence>
<dbReference type="STRING" id="4565.A0A3B6FFH4"/>
<dbReference type="Proteomes" id="UP000019116">
    <property type="component" value="Chromosome 3B"/>
</dbReference>
<feature type="compositionally biased region" description="Low complexity" evidence="7">
    <location>
        <begin position="20"/>
        <end position="43"/>
    </location>
</feature>
<keyword evidence="10" id="KW-1185">Reference proteome</keyword>
<keyword evidence="3" id="KW-0238">DNA-binding</keyword>
<dbReference type="PANTHER" id="PTHR12716">
    <property type="entry name" value="TRANSCRIPTION INITIATION FACTOR IIE, BETA SUBUNIT"/>
    <property type="match status" value="1"/>
</dbReference>
<dbReference type="EnsemblPlants" id="TraesCS3B02G019800.1">
    <property type="protein sequence ID" value="TraesCS3B02G019800.1.cds1"/>
    <property type="gene ID" value="TraesCS3B02G019800"/>
</dbReference>
<feature type="region of interest" description="Disordered" evidence="7">
    <location>
        <begin position="20"/>
        <end position="61"/>
    </location>
</feature>
<keyword evidence="2" id="KW-0805">Transcription regulation</keyword>
<dbReference type="Pfam" id="PF02186">
    <property type="entry name" value="TFIIE_beta"/>
    <property type="match status" value="1"/>
</dbReference>
<dbReference type="GO" id="GO:0005673">
    <property type="term" value="C:transcription factor TFIIE complex"/>
    <property type="evidence" value="ECO:0000318"/>
    <property type="project" value="GO_Central"/>
</dbReference>
<feature type="region of interest" description="Disordered" evidence="7">
    <location>
        <begin position="238"/>
        <end position="273"/>
    </location>
</feature>
<feature type="compositionally biased region" description="Pro residues" evidence="7">
    <location>
        <begin position="44"/>
        <end position="58"/>
    </location>
</feature>
<evidence type="ECO:0000256" key="5">
    <source>
        <dbReference type="ARBA" id="ARBA00023242"/>
    </source>
</evidence>
<dbReference type="OrthoDB" id="652142at2759"/>
<dbReference type="GO" id="GO:0003677">
    <property type="term" value="F:DNA binding"/>
    <property type="evidence" value="ECO:0007669"/>
    <property type="project" value="UniProtKB-KW"/>
</dbReference>